<dbReference type="SUPFAM" id="SSF51735">
    <property type="entry name" value="NAD(P)-binding Rossmann-fold domains"/>
    <property type="match status" value="1"/>
</dbReference>
<evidence type="ECO:0000313" key="8">
    <source>
        <dbReference type="Proteomes" id="UP000095787"/>
    </source>
</evidence>
<proteinExistence type="predicted"/>
<sequence>MKKPYFPMFVDLSGRQVTVVGGGSVALRRSETLLYFGVDIKVIAPEIRSEFYRLDSEGKVVLCNREYQEGDAKGADLVIAASNCREVNRRVYEECQKAHIPVNTADDRELCDFYFPSVVLTEDIVIGLNSIDHDPKKVKEARKIIENVFDNERDYRS</sequence>
<reference evidence="7 8" key="1">
    <citation type="submission" date="2015-09" db="EMBL/GenBank/DDBJ databases">
        <authorList>
            <consortium name="Pathogen Informatics"/>
        </authorList>
    </citation>
    <scope>NUCLEOTIDE SEQUENCE [LARGE SCALE GENOMIC DNA]</scope>
    <source>
        <strain evidence="7 8">2789STDY5834841</strain>
    </source>
</reference>
<dbReference type="UniPathway" id="UPA00262">
    <property type="reaction ID" value="UER00222"/>
</dbReference>
<dbReference type="GO" id="GO:0043115">
    <property type="term" value="F:precorrin-2 dehydrogenase activity"/>
    <property type="evidence" value="ECO:0007669"/>
    <property type="project" value="UniProtKB-EC"/>
</dbReference>
<organism evidence="7 8">
    <name type="scientific">[Ruminococcus] torques</name>
    <dbReference type="NCBI Taxonomy" id="33039"/>
    <lineage>
        <taxon>Bacteria</taxon>
        <taxon>Bacillati</taxon>
        <taxon>Bacillota</taxon>
        <taxon>Clostridia</taxon>
        <taxon>Lachnospirales</taxon>
        <taxon>Lachnospiraceae</taxon>
        <taxon>Mediterraneibacter</taxon>
    </lineage>
</organism>
<evidence type="ECO:0000256" key="5">
    <source>
        <dbReference type="ARBA" id="ARBA00023244"/>
    </source>
</evidence>
<protein>
    <recommendedName>
        <fullName evidence="2">precorrin-2 dehydrogenase</fullName>
        <ecNumber evidence="2">1.3.1.76</ecNumber>
    </recommendedName>
</protein>
<dbReference type="InterPro" id="IPR036291">
    <property type="entry name" value="NAD(P)-bd_dom_sf"/>
</dbReference>
<dbReference type="NCBIfam" id="TIGR01470">
    <property type="entry name" value="cysG_Nterm"/>
    <property type="match status" value="1"/>
</dbReference>
<keyword evidence="3 7" id="KW-0560">Oxidoreductase</keyword>
<comment type="pathway">
    <text evidence="1">Porphyrin-containing compound metabolism; siroheme biosynthesis; sirohydrochlorin from precorrin-2: step 1/1.</text>
</comment>
<dbReference type="AlphaFoldDB" id="A0A174C4N5"/>
<dbReference type="Gene3D" id="3.40.50.720">
    <property type="entry name" value="NAD(P)-binding Rossmann-like Domain"/>
    <property type="match status" value="1"/>
</dbReference>
<evidence type="ECO:0000313" key="7">
    <source>
        <dbReference type="EMBL" id="CUO06845.1"/>
    </source>
</evidence>
<dbReference type="GO" id="GO:0019354">
    <property type="term" value="P:siroheme biosynthetic process"/>
    <property type="evidence" value="ECO:0007669"/>
    <property type="project" value="UniProtKB-UniPathway"/>
</dbReference>
<dbReference type="InterPro" id="IPR006367">
    <property type="entry name" value="Sirohaem_synthase_N"/>
</dbReference>
<accession>A0A174C4N5</accession>
<evidence type="ECO:0000256" key="3">
    <source>
        <dbReference type="ARBA" id="ARBA00023002"/>
    </source>
</evidence>
<dbReference type="Pfam" id="PF13241">
    <property type="entry name" value="NAD_binding_7"/>
    <property type="match status" value="1"/>
</dbReference>
<dbReference type="GO" id="GO:0004325">
    <property type="term" value="F:ferrochelatase activity"/>
    <property type="evidence" value="ECO:0007669"/>
    <property type="project" value="InterPro"/>
</dbReference>
<gene>
    <name evidence="7" type="primary">sirC</name>
    <name evidence="7" type="ORF">ERS852456_01529</name>
</gene>
<dbReference type="PANTHER" id="PTHR35330:SF1">
    <property type="entry name" value="SIROHEME BIOSYNTHESIS PROTEIN MET8"/>
    <property type="match status" value="1"/>
</dbReference>
<keyword evidence="5" id="KW-0627">Porphyrin biosynthesis</keyword>
<dbReference type="RefSeq" id="WP_055159045.1">
    <property type="nucleotide sequence ID" value="NZ_CATXVX010000004.1"/>
</dbReference>
<evidence type="ECO:0000256" key="1">
    <source>
        <dbReference type="ARBA" id="ARBA00005010"/>
    </source>
</evidence>
<dbReference type="PANTHER" id="PTHR35330">
    <property type="entry name" value="SIROHEME BIOSYNTHESIS PROTEIN MET8"/>
    <property type="match status" value="1"/>
</dbReference>
<keyword evidence="4" id="KW-0520">NAD</keyword>
<dbReference type="Proteomes" id="UP000095787">
    <property type="component" value="Unassembled WGS sequence"/>
</dbReference>
<name>A0A174C4N5_9FIRM</name>
<evidence type="ECO:0000256" key="4">
    <source>
        <dbReference type="ARBA" id="ARBA00023027"/>
    </source>
</evidence>
<evidence type="ECO:0000256" key="6">
    <source>
        <dbReference type="ARBA" id="ARBA00047561"/>
    </source>
</evidence>
<dbReference type="EMBL" id="CYZO01000017">
    <property type="protein sequence ID" value="CUO06845.1"/>
    <property type="molecule type" value="Genomic_DNA"/>
</dbReference>
<evidence type="ECO:0000256" key="2">
    <source>
        <dbReference type="ARBA" id="ARBA00012400"/>
    </source>
</evidence>
<comment type="catalytic activity">
    <reaction evidence="6">
        <text>precorrin-2 + NAD(+) = sirohydrochlorin + NADH + 2 H(+)</text>
        <dbReference type="Rhea" id="RHEA:15613"/>
        <dbReference type="ChEBI" id="CHEBI:15378"/>
        <dbReference type="ChEBI" id="CHEBI:57540"/>
        <dbReference type="ChEBI" id="CHEBI:57945"/>
        <dbReference type="ChEBI" id="CHEBI:58351"/>
        <dbReference type="ChEBI" id="CHEBI:58827"/>
        <dbReference type="EC" id="1.3.1.76"/>
    </reaction>
</comment>
<dbReference type="InterPro" id="IPR028161">
    <property type="entry name" value="Met8-like"/>
</dbReference>
<dbReference type="EC" id="1.3.1.76" evidence="2"/>